<keyword evidence="10" id="KW-0472">Membrane</keyword>
<dbReference type="InterPro" id="IPR036890">
    <property type="entry name" value="HATPase_C_sf"/>
</dbReference>
<gene>
    <name evidence="14" type="ORF">GA0116948_10121</name>
</gene>
<dbReference type="Pfam" id="PF00672">
    <property type="entry name" value="HAMP"/>
    <property type="match status" value="1"/>
</dbReference>
<dbReference type="GO" id="GO:0004673">
    <property type="term" value="F:protein histidine kinase activity"/>
    <property type="evidence" value="ECO:0007669"/>
    <property type="project" value="UniProtKB-EC"/>
</dbReference>
<proteinExistence type="predicted"/>
<accession>A0A1C3YPB2</accession>
<dbReference type="GO" id="GO:0016020">
    <property type="term" value="C:membrane"/>
    <property type="evidence" value="ECO:0007669"/>
    <property type="project" value="UniProtKB-SubCell"/>
</dbReference>
<evidence type="ECO:0000256" key="8">
    <source>
        <dbReference type="ARBA" id="ARBA00022840"/>
    </source>
</evidence>
<evidence type="ECO:0000256" key="3">
    <source>
        <dbReference type="ARBA" id="ARBA00012438"/>
    </source>
</evidence>
<evidence type="ECO:0000313" key="15">
    <source>
        <dbReference type="Proteomes" id="UP000242818"/>
    </source>
</evidence>
<dbReference type="CDD" id="cd00130">
    <property type="entry name" value="PAS"/>
    <property type="match status" value="1"/>
</dbReference>
<dbReference type="SMART" id="SM00091">
    <property type="entry name" value="PAS"/>
    <property type="match status" value="1"/>
</dbReference>
<dbReference type="GO" id="GO:0006355">
    <property type="term" value="P:regulation of DNA-templated transcription"/>
    <property type="evidence" value="ECO:0007669"/>
    <property type="project" value="InterPro"/>
</dbReference>
<keyword evidence="10" id="KW-1133">Transmembrane helix</keyword>
<dbReference type="InterPro" id="IPR000014">
    <property type="entry name" value="PAS"/>
</dbReference>
<comment type="subcellular location">
    <subcellularLocation>
        <location evidence="2">Membrane</location>
    </subcellularLocation>
</comment>
<dbReference type="PROSITE" id="PS50109">
    <property type="entry name" value="HIS_KIN"/>
    <property type="match status" value="1"/>
</dbReference>
<dbReference type="SUPFAM" id="SSF55874">
    <property type="entry name" value="ATPase domain of HSP90 chaperone/DNA topoisomerase II/histidine kinase"/>
    <property type="match status" value="1"/>
</dbReference>
<evidence type="ECO:0000256" key="10">
    <source>
        <dbReference type="SAM" id="Phobius"/>
    </source>
</evidence>
<dbReference type="InterPro" id="IPR004358">
    <property type="entry name" value="Sig_transdc_His_kin-like_C"/>
</dbReference>
<dbReference type="Gene3D" id="3.30.450.20">
    <property type="entry name" value="PAS domain"/>
    <property type="match status" value="1"/>
</dbReference>
<evidence type="ECO:0000256" key="2">
    <source>
        <dbReference type="ARBA" id="ARBA00004370"/>
    </source>
</evidence>
<keyword evidence="15" id="KW-1185">Reference proteome</keyword>
<keyword evidence="10" id="KW-0812">Transmembrane</keyword>
<reference evidence="14 15" key="1">
    <citation type="submission" date="2016-08" db="EMBL/GenBank/DDBJ databases">
        <authorList>
            <person name="Seilhamer J.J."/>
        </authorList>
    </citation>
    <scope>NUCLEOTIDE SEQUENCE [LARGE SCALE GENOMIC DNA]</scope>
    <source>
        <strain evidence="14 15">A37T2</strain>
    </source>
</reference>
<evidence type="ECO:0000256" key="4">
    <source>
        <dbReference type="ARBA" id="ARBA00022553"/>
    </source>
</evidence>
<dbReference type="Gene3D" id="6.10.340.10">
    <property type="match status" value="1"/>
</dbReference>
<feature type="domain" description="PAS" evidence="12">
    <location>
        <begin position="110"/>
        <end position="163"/>
    </location>
</feature>
<dbReference type="GO" id="GO:0005524">
    <property type="term" value="F:ATP binding"/>
    <property type="evidence" value="ECO:0007669"/>
    <property type="project" value="UniProtKB-KW"/>
</dbReference>
<protein>
    <recommendedName>
        <fullName evidence="3">histidine kinase</fullName>
        <ecNumber evidence="3">2.7.13.3</ecNumber>
    </recommendedName>
</protein>
<dbReference type="InterPro" id="IPR003594">
    <property type="entry name" value="HATPase_dom"/>
</dbReference>
<dbReference type="PROSITE" id="PS50885">
    <property type="entry name" value="HAMP"/>
    <property type="match status" value="1"/>
</dbReference>
<name>A0A1C3YPB2_9BACT</name>
<dbReference type="EC" id="2.7.13.3" evidence="3"/>
<dbReference type="InterPro" id="IPR035965">
    <property type="entry name" value="PAS-like_dom_sf"/>
</dbReference>
<dbReference type="EMBL" id="FMAR01000001">
    <property type="protein sequence ID" value="SCB71892.1"/>
    <property type="molecule type" value="Genomic_DNA"/>
</dbReference>
<evidence type="ECO:0000259" key="11">
    <source>
        <dbReference type="PROSITE" id="PS50109"/>
    </source>
</evidence>
<evidence type="ECO:0000256" key="5">
    <source>
        <dbReference type="ARBA" id="ARBA00022679"/>
    </source>
</evidence>
<feature type="transmembrane region" description="Helical" evidence="10">
    <location>
        <begin position="33"/>
        <end position="52"/>
    </location>
</feature>
<feature type="domain" description="Histidine kinase" evidence="11">
    <location>
        <begin position="227"/>
        <end position="437"/>
    </location>
</feature>
<dbReference type="Proteomes" id="UP000242818">
    <property type="component" value="Unassembled WGS sequence"/>
</dbReference>
<dbReference type="Gene3D" id="3.30.565.10">
    <property type="entry name" value="Histidine kinase-like ATPase, C-terminal domain"/>
    <property type="match status" value="1"/>
</dbReference>
<dbReference type="InterPro" id="IPR003660">
    <property type="entry name" value="HAMP_dom"/>
</dbReference>
<keyword evidence="4" id="KW-0597">Phosphoprotein</keyword>
<evidence type="ECO:0000256" key="7">
    <source>
        <dbReference type="ARBA" id="ARBA00022777"/>
    </source>
</evidence>
<keyword evidence="6" id="KW-0547">Nucleotide-binding</keyword>
<dbReference type="PROSITE" id="PS50112">
    <property type="entry name" value="PAS"/>
    <property type="match status" value="1"/>
</dbReference>
<dbReference type="InterPro" id="IPR005467">
    <property type="entry name" value="His_kinase_dom"/>
</dbReference>
<organism evidence="14 15">
    <name type="scientific">Chitinophaga costaii</name>
    <dbReference type="NCBI Taxonomy" id="1335309"/>
    <lineage>
        <taxon>Bacteria</taxon>
        <taxon>Pseudomonadati</taxon>
        <taxon>Bacteroidota</taxon>
        <taxon>Chitinophagia</taxon>
        <taxon>Chitinophagales</taxon>
        <taxon>Chitinophagaceae</taxon>
        <taxon>Chitinophaga</taxon>
    </lineage>
</organism>
<dbReference type="SMART" id="SM00304">
    <property type="entry name" value="HAMP"/>
    <property type="match status" value="1"/>
</dbReference>
<dbReference type="SUPFAM" id="SSF55785">
    <property type="entry name" value="PYP-like sensor domain (PAS domain)"/>
    <property type="match status" value="1"/>
</dbReference>
<keyword evidence="9" id="KW-0902">Two-component regulatory system</keyword>
<feature type="domain" description="HAMP" evidence="13">
    <location>
        <begin position="53"/>
        <end position="105"/>
    </location>
</feature>
<dbReference type="STRING" id="1335309.GA0116948_10121"/>
<dbReference type="SMART" id="SM00387">
    <property type="entry name" value="HATPase_c"/>
    <property type="match status" value="1"/>
</dbReference>
<comment type="catalytic activity">
    <reaction evidence="1">
        <text>ATP + protein L-histidine = ADP + protein N-phospho-L-histidine.</text>
        <dbReference type="EC" id="2.7.13.3"/>
    </reaction>
</comment>
<dbReference type="InterPro" id="IPR013767">
    <property type="entry name" value="PAS_fold"/>
</dbReference>
<evidence type="ECO:0000256" key="6">
    <source>
        <dbReference type="ARBA" id="ARBA00022741"/>
    </source>
</evidence>
<dbReference type="RefSeq" id="WP_240619097.1">
    <property type="nucleotide sequence ID" value="NZ_FMAR01000001.1"/>
</dbReference>
<dbReference type="Pfam" id="PF02518">
    <property type="entry name" value="HATPase_c"/>
    <property type="match status" value="1"/>
</dbReference>
<evidence type="ECO:0000313" key="14">
    <source>
        <dbReference type="EMBL" id="SCB71892.1"/>
    </source>
</evidence>
<keyword evidence="7" id="KW-0418">Kinase</keyword>
<evidence type="ECO:0000256" key="1">
    <source>
        <dbReference type="ARBA" id="ARBA00000085"/>
    </source>
</evidence>
<evidence type="ECO:0000259" key="12">
    <source>
        <dbReference type="PROSITE" id="PS50112"/>
    </source>
</evidence>
<dbReference type="CDD" id="cd06225">
    <property type="entry name" value="HAMP"/>
    <property type="match status" value="1"/>
</dbReference>
<keyword evidence="8" id="KW-0067">ATP-binding</keyword>
<evidence type="ECO:0000256" key="9">
    <source>
        <dbReference type="ARBA" id="ARBA00023012"/>
    </source>
</evidence>
<dbReference type="PANTHER" id="PTHR43065">
    <property type="entry name" value="SENSOR HISTIDINE KINASE"/>
    <property type="match status" value="1"/>
</dbReference>
<dbReference type="Pfam" id="PF00989">
    <property type="entry name" value="PAS"/>
    <property type="match status" value="1"/>
</dbReference>
<dbReference type="PANTHER" id="PTHR43065:SF10">
    <property type="entry name" value="PEROXIDE STRESS-ACTIVATED HISTIDINE KINASE MAK3"/>
    <property type="match status" value="1"/>
</dbReference>
<evidence type="ECO:0000259" key="13">
    <source>
        <dbReference type="PROSITE" id="PS50885"/>
    </source>
</evidence>
<dbReference type="PRINTS" id="PR00344">
    <property type="entry name" value="BCTRLSENSOR"/>
</dbReference>
<keyword evidence="5" id="KW-0808">Transferase</keyword>
<feature type="transmembrane region" description="Helical" evidence="10">
    <location>
        <begin position="7"/>
        <end position="27"/>
    </location>
</feature>
<dbReference type="GO" id="GO:0000160">
    <property type="term" value="P:phosphorelay signal transduction system"/>
    <property type="evidence" value="ECO:0007669"/>
    <property type="project" value="UniProtKB-KW"/>
</dbReference>
<dbReference type="AlphaFoldDB" id="A0A1C3YPB2"/>
<sequence>MMKLRTKYLLFISLLHITALVLSYFIFRQNKLLFIAAEAVILLTAVLSWQLFRQLIQPLKLLMQGIDAMKDRDFTVKFLPMGNYEMDQLIAVYNQMMDALRTERTKHKQQHLFLEKLIHTSPTGIIILDFDDQIQLVNPKALLLLGVPEQQLLRTPISTFTHPLLERVQQLASGEAATITLHGMATYKLQKSHFIDQGFPRHFIMIEELTAEMLATEKKTYGKVIRMMAHEVNNSIGPVNSILQSALSVPSLWEQPAHQALHHALEVAIARNNNLNLFTRNFADLVRLPPPAKKTIDLREVLSAVTKLMLLKAGEKAIVFQQTDMEDPFFILADAQQMEQVLINIVKNAIESIAQSGVITIHLLRSQRTLVITDTGKGITPEQASQLFTPFFSTKPDGQGIGLTLIKEILLNHGFPFSLKTTAPGRTAFTIKFSESTPHTVQHGY</sequence>